<dbReference type="InterPro" id="IPR058625">
    <property type="entry name" value="MdtA-like_BSH"/>
</dbReference>
<evidence type="ECO:0000256" key="2">
    <source>
        <dbReference type="SAM" id="Phobius"/>
    </source>
</evidence>
<evidence type="ECO:0000259" key="3">
    <source>
        <dbReference type="Pfam" id="PF25917"/>
    </source>
</evidence>
<keyword evidence="2" id="KW-1133">Transmembrane helix</keyword>
<sequence>MLFRKEALEARNKTWSGKAVLLSGLPGRYIVSFTFVFFIIFVVLVVECSYTRRVNVNGEITSVPRAITVFSSHQGFVTTCLVTQGQKVKKGQALYFIDVSRTTTSGVVNKRHRESILKRIDTLSHIDVEIRHNRSITISMLKEEKERYELALKHSSDAVARAREGLRLMKENMDNYRQYQKKGLINRDQLISQTALYYQQQNDILGLDTQNEQNALQVLTLQSTMQTQASDFDNQLHQISIQKSALEGELADADADGDQVITSPVDGIVDTLSVSPGQAVSTGDSLIQIIPDTAHYRQLVLWVPDSAVLYLSIGQRVNIRYDAFPSEKFGQFPGKIFLIAHTPASWQEMATYPNAPLRSPEGPQAWYKVIVTPDTERFLYKNKTIIAENGMKATVTLFLDERQLYQWILAPFYDVRDSAAGLVHE</sequence>
<dbReference type="Gene3D" id="2.40.50.100">
    <property type="match status" value="1"/>
</dbReference>
<keyword evidence="2" id="KW-0812">Transmembrane</keyword>
<gene>
    <name evidence="4" type="ORF">N5580_18765</name>
</gene>
<keyword evidence="5" id="KW-1185">Reference proteome</keyword>
<dbReference type="AlphaFoldDB" id="A0AAJ5UC61"/>
<evidence type="ECO:0000313" key="4">
    <source>
        <dbReference type="EMBL" id="WBG93128.1"/>
    </source>
</evidence>
<dbReference type="PANTHER" id="PTHR30386:SF28">
    <property type="entry name" value="EXPORTED PROTEIN"/>
    <property type="match status" value="1"/>
</dbReference>
<feature type="domain" description="Multidrug resistance protein MdtA-like barrel-sandwich hybrid" evidence="3">
    <location>
        <begin position="67"/>
        <end position="287"/>
    </location>
</feature>
<proteinExistence type="inferred from homology"/>
<organism evidence="4 5">
    <name type="scientific">Pantoea piersonii</name>
    <dbReference type="NCBI Taxonomy" id="2364647"/>
    <lineage>
        <taxon>Bacteria</taxon>
        <taxon>Pseudomonadati</taxon>
        <taxon>Pseudomonadota</taxon>
        <taxon>Gammaproteobacteria</taxon>
        <taxon>Enterobacterales</taxon>
        <taxon>Erwiniaceae</taxon>
        <taxon>Pantoea</taxon>
    </lineage>
</organism>
<dbReference type="Pfam" id="PF25917">
    <property type="entry name" value="BSH_RND"/>
    <property type="match status" value="1"/>
</dbReference>
<keyword evidence="4" id="KW-0614">Plasmid</keyword>
<dbReference type="InterPro" id="IPR050739">
    <property type="entry name" value="MFP"/>
</dbReference>
<dbReference type="PANTHER" id="PTHR30386">
    <property type="entry name" value="MEMBRANE FUSION SUBUNIT OF EMRAB-TOLC MULTIDRUG EFFLUX PUMP"/>
    <property type="match status" value="1"/>
</dbReference>
<dbReference type="RefSeq" id="WP_269950535.1">
    <property type="nucleotide sequence ID" value="NZ_CP104759.1"/>
</dbReference>
<evidence type="ECO:0000256" key="1">
    <source>
        <dbReference type="ARBA" id="ARBA00009477"/>
    </source>
</evidence>
<dbReference type="KEGG" id="kpie:N5580_18765"/>
<geneLocation type="plasmid" evidence="4 5">
    <name>pGABEKP28_1</name>
</geneLocation>
<reference evidence="4 5" key="1">
    <citation type="journal article" date="2022" name="J Glob Antimicrob Resist">
        <title>First complete genome of a multidrug resistant strain of the novel human pathogen Kalamiella piersonii (GABEKP28) identified in human saliva.</title>
        <authorList>
            <person name="McDonagh F."/>
            <person name="Singh N.K."/>
            <person name="Venkateswaran K."/>
            <person name="Lonappan A.M."/>
            <person name="Hallahan B."/>
            <person name="Tuohy A."/>
            <person name="Burke L."/>
            <person name="Kovarova A."/>
            <person name="Miliotis G."/>
        </authorList>
    </citation>
    <scope>NUCLEOTIDE SEQUENCE [LARGE SCALE GENOMIC DNA]</scope>
    <source>
        <strain evidence="4 5">GABEKP28</strain>
    </source>
</reference>
<comment type="similarity">
    <text evidence="1">Belongs to the membrane fusion protein (MFP) (TC 8.A.1) family.</text>
</comment>
<keyword evidence="2" id="KW-0472">Membrane</keyword>
<protein>
    <submittedName>
        <fullName evidence="4">HlyD family secretion protein</fullName>
    </submittedName>
</protein>
<name>A0AAJ5UC61_9GAMM</name>
<dbReference type="PRINTS" id="PR01490">
    <property type="entry name" value="RTXTOXIND"/>
</dbReference>
<accession>A0AAJ5UC61</accession>
<dbReference type="Proteomes" id="UP001211544">
    <property type="component" value="Plasmid pGABEKP28_1"/>
</dbReference>
<dbReference type="GO" id="GO:0055085">
    <property type="term" value="P:transmembrane transport"/>
    <property type="evidence" value="ECO:0007669"/>
    <property type="project" value="InterPro"/>
</dbReference>
<dbReference type="EMBL" id="CP104759">
    <property type="protein sequence ID" value="WBG93128.1"/>
    <property type="molecule type" value="Genomic_DNA"/>
</dbReference>
<evidence type="ECO:0000313" key="5">
    <source>
        <dbReference type="Proteomes" id="UP001211544"/>
    </source>
</evidence>
<feature type="transmembrane region" description="Helical" evidence="2">
    <location>
        <begin position="20"/>
        <end position="46"/>
    </location>
</feature>